<keyword evidence="3" id="KW-0472">Membrane</keyword>
<comment type="subcellular location">
    <subcellularLocation>
        <location evidence="1">Secreted</location>
        <location evidence="1">Cell wall</location>
    </subcellularLocation>
</comment>
<organism evidence="4">
    <name type="scientific">Fagus sylvatica</name>
    <name type="common">Beechnut</name>
    <dbReference type="NCBI Taxonomy" id="28930"/>
    <lineage>
        <taxon>Eukaryota</taxon>
        <taxon>Viridiplantae</taxon>
        <taxon>Streptophyta</taxon>
        <taxon>Embryophyta</taxon>
        <taxon>Tracheophyta</taxon>
        <taxon>Spermatophyta</taxon>
        <taxon>Magnoliopsida</taxon>
        <taxon>eudicotyledons</taxon>
        <taxon>Gunneridae</taxon>
        <taxon>Pentapetalae</taxon>
        <taxon>rosids</taxon>
        <taxon>fabids</taxon>
        <taxon>Fagales</taxon>
        <taxon>Fagaceae</taxon>
        <taxon>Fagus</taxon>
    </lineage>
</organism>
<accession>A0A2N9HQZ9</accession>
<feature type="transmembrane region" description="Helical" evidence="3">
    <location>
        <begin position="34"/>
        <end position="51"/>
    </location>
</feature>
<protein>
    <recommendedName>
        <fullName evidence="5">Pectate lyase superfamily protein domain-containing protein</fullName>
    </recommendedName>
</protein>
<evidence type="ECO:0000256" key="3">
    <source>
        <dbReference type="SAM" id="Phobius"/>
    </source>
</evidence>
<evidence type="ECO:0008006" key="5">
    <source>
        <dbReference type="Google" id="ProtNLM"/>
    </source>
</evidence>
<evidence type="ECO:0000256" key="2">
    <source>
        <dbReference type="ARBA" id="ARBA00022512"/>
    </source>
</evidence>
<evidence type="ECO:0000313" key="4">
    <source>
        <dbReference type="EMBL" id="SPD14682.1"/>
    </source>
</evidence>
<keyword evidence="2" id="KW-0964">Secreted</keyword>
<dbReference type="EMBL" id="OIVN01003977">
    <property type="protein sequence ID" value="SPD14682.1"/>
    <property type="molecule type" value="Genomic_DNA"/>
</dbReference>
<dbReference type="AlphaFoldDB" id="A0A2N9HQZ9"/>
<sequence length="151" mass="16568">MTYIIASLPFHLFHSSWSALIGDFIKPKSSSAWAPPLLLLFIFLAILSFQFSSKSVFPIGLISSGPGHDHDDPRKSCAGFFGHVALLPRRKVVMSITDFGGVGDGKTSNTETFRKAIRYMQGFGDKGGSQLNVPKGKWLTGSFNLTRLEMN</sequence>
<proteinExistence type="predicted"/>
<evidence type="ECO:0000256" key="1">
    <source>
        <dbReference type="ARBA" id="ARBA00004191"/>
    </source>
</evidence>
<keyword evidence="3" id="KW-1133">Transmembrane helix</keyword>
<dbReference type="InterPro" id="IPR012334">
    <property type="entry name" value="Pectin_lyas_fold"/>
</dbReference>
<keyword evidence="2" id="KW-0134">Cell wall</keyword>
<dbReference type="SUPFAM" id="SSF51126">
    <property type="entry name" value="Pectin lyase-like"/>
    <property type="match status" value="1"/>
</dbReference>
<keyword evidence="3" id="KW-0812">Transmembrane</keyword>
<dbReference type="Gene3D" id="2.160.20.10">
    <property type="entry name" value="Single-stranded right-handed beta-helix, Pectin lyase-like"/>
    <property type="match status" value="1"/>
</dbReference>
<reference evidence="4" key="1">
    <citation type="submission" date="2018-02" db="EMBL/GenBank/DDBJ databases">
        <authorList>
            <person name="Cohen D.B."/>
            <person name="Kent A.D."/>
        </authorList>
    </citation>
    <scope>NUCLEOTIDE SEQUENCE</scope>
</reference>
<dbReference type="InterPro" id="IPR011050">
    <property type="entry name" value="Pectin_lyase_fold/virulence"/>
</dbReference>
<gene>
    <name evidence="4" type="ORF">FSB_LOCUS42564</name>
</gene>
<dbReference type="PANTHER" id="PTHR31339">
    <property type="entry name" value="PECTIN LYASE-RELATED"/>
    <property type="match status" value="1"/>
</dbReference>
<dbReference type="InterPro" id="IPR051801">
    <property type="entry name" value="GH28_Enzymes"/>
</dbReference>
<name>A0A2N9HQZ9_FAGSY</name>
<dbReference type="PANTHER" id="PTHR31339:SF4">
    <property type="entry name" value="PECTIN LYASE-LIKE SUPERFAMILY PROTEIN"/>
    <property type="match status" value="1"/>
</dbReference>